<evidence type="ECO:0000256" key="1">
    <source>
        <dbReference type="SAM" id="Phobius"/>
    </source>
</evidence>
<feature type="transmembrane region" description="Helical" evidence="1">
    <location>
        <begin position="6"/>
        <end position="29"/>
    </location>
</feature>
<dbReference type="RefSeq" id="WP_344233624.1">
    <property type="nucleotide sequence ID" value="NZ_BAAAPH010000007.1"/>
</dbReference>
<evidence type="ECO:0000313" key="3">
    <source>
        <dbReference type="Proteomes" id="UP001501705"/>
    </source>
</evidence>
<dbReference type="Proteomes" id="UP001501705">
    <property type="component" value="Unassembled WGS sequence"/>
</dbReference>
<reference evidence="3" key="1">
    <citation type="journal article" date="2019" name="Int. J. Syst. Evol. Microbiol.">
        <title>The Global Catalogue of Microorganisms (GCM) 10K type strain sequencing project: providing services to taxonomists for standard genome sequencing and annotation.</title>
        <authorList>
            <consortium name="The Broad Institute Genomics Platform"/>
            <consortium name="The Broad Institute Genome Sequencing Center for Infectious Disease"/>
            <person name="Wu L."/>
            <person name="Ma J."/>
        </authorList>
    </citation>
    <scope>NUCLEOTIDE SEQUENCE [LARGE SCALE GENOMIC DNA]</scope>
    <source>
        <strain evidence="3">JCM 15572</strain>
    </source>
</reference>
<gene>
    <name evidence="2" type="ORF">GCM10009804_25180</name>
</gene>
<feature type="transmembrane region" description="Helical" evidence="1">
    <location>
        <begin position="93"/>
        <end position="113"/>
    </location>
</feature>
<feature type="transmembrane region" description="Helical" evidence="1">
    <location>
        <begin position="36"/>
        <end position="59"/>
    </location>
</feature>
<evidence type="ECO:0000313" key="2">
    <source>
        <dbReference type="EMBL" id="GAA1567563.1"/>
    </source>
</evidence>
<dbReference type="InterPro" id="IPR021218">
    <property type="entry name" value="DUF2784"/>
</dbReference>
<name>A0ABP4NVG9_9ACTN</name>
<dbReference type="Pfam" id="PF10861">
    <property type="entry name" value="DUF2784"/>
    <property type="match status" value="1"/>
</dbReference>
<protein>
    <submittedName>
        <fullName evidence="2">DUF2784 domain-containing protein</fullName>
    </submittedName>
</protein>
<dbReference type="EMBL" id="BAAAPH010000007">
    <property type="protein sequence ID" value="GAA1567563.1"/>
    <property type="molecule type" value="Genomic_DNA"/>
</dbReference>
<keyword evidence="1" id="KW-0812">Transmembrane</keyword>
<comment type="caution">
    <text evidence="2">The sequence shown here is derived from an EMBL/GenBank/DDBJ whole genome shotgun (WGS) entry which is preliminary data.</text>
</comment>
<keyword evidence="1" id="KW-1133">Transmembrane helix</keyword>
<proteinExistence type="predicted"/>
<keyword evidence="1" id="KW-0472">Membrane</keyword>
<keyword evidence="3" id="KW-1185">Reference proteome</keyword>
<sequence length="127" mass="14318">MAWRLLADVVMVVHGALLLFFVIGGFLAWRWPKLIWVHLTIVVWNIVIVLVDFGCPVTATEKYFRRLGGETPYSGGYIEHYLDGRLWPEGKTATVELVAFVLVVIAYAGFVIVRRSKVRGESVGPRT</sequence>
<accession>A0ABP4NVG9</accession>
<organism evidence="2 3">
    <name type="scientific">Kribbella hippodromi</name>
    <dbReference type="NCBI Taxonomy" id="434347"/>
    <lineage>
        <taxon>Bacteria</taxon>
        <taxon>Bacillati</taxon>
        <taxon>Actinomycetota</taxon>
        <taxon>Actinomycetes</taxon>
        <taxon>Propionibacteriales</taxon>
        <taxon>Kribbellaceae</taxon>
        <taxon>Kribbella</taxon>
    </lineage>
</organism>